<evidence type="ECO:0000313" key="8">
    <source>
        <dbReference type="Proteomes" id="UP000004491"/>
    </source>
</evidence>
<organism evidence="7 8">
    <name type="scientific">endosymbiont of Riftia pachyptila</name>
    <name type="common">vent Ph05</name>
    <dbReference type="NCBI Taxonomy" id="1048808"/>
    <lineage>
        <taxon>Bacteria</taxon>
        <taxon>Pseudomonadati</taxon>
        <taxon>Pseudomonadota</taxon>
        <taxon>Gammaproteobacteria</taxon>
        <taxon>sulfur-oxidizing symbionts</taxon>
    </lineage>
</organism>
<evidence type="ECO:0000256" key="5">
    <source>
        <dbReference type="ARBA" id="ARBA00023136"/>
    </source>
</evidence>
<dbReference type="EMBL" id="AFOC01000027">
    <property type="protein sequence ID" value="EGV51763.1"/>
    <property type="molecule type" value="Genomic_DNA"/>
</dbReference>
<dbReference type="InterPro" id="IPR031982">
    <property type="entry name" value="PilE-like"/>
</dbReference>
<keyword evidence="4 6" id="KW-1133">Transmembrane helix</keyword>
<accession>G2DC94</accession>
<dbReference type="Gene3D" id="3.30.700.10">
    <property type="entry name" value="Glycoprotein, Type 4 Pilin"/>
    <property type="match status" value="1"/>
</dbReference>
<evidence type="ECO:0000256" key="6">
    <source>
        <dbReference type="SAM" id="Phobius"/>
    </source>
</evidence>
<keyword evidence="8" id="KW-1185">Reference proteome</keyword>
<comment type="caution">
    <text evidence="7">The sequence shown here is derived from an EMBL/GenBank/DDBJ whole genome shotgun (WGS) entry which is preliminary data.</text>
</comment>
<sequence>MNDMKTKVCHSNGFSLIELMITIAIITIISAIAIPAYNGYIEEARFSAARMNAEPLRLALEDYFLENNTYIAGSWEADGNPIDLQTGNLAWHPDGDGNNYNYSVAALNADIATGYILTVTDINYAEASIQCTRNQTAGTFRCATNTGS</sequence>
<keyword evidence="2" id="KW-0488">Methylation</keyword>
<evidence type="ECO:0000256" key="4">
    <source>
        <dbReference type="ARBA" id="ARBA00022989"/>
    </source>
</evidence>
<dbReference type="SUPFAM" id="SSF54523">
    <property type="entry name" value="Pili subunits"/>
    <property type="match status" value="1"/>
</dbReference>
<evidence type="ECO:0000256" key="2">
    <source>
        <dbReference type="ARBA" id="ARBA00022481"/>
    </source>
</evidence>
<dbReference type="Pfam" id="PF16732">
    <property type="entry name" value="ComP_DUS"/>
    <property type="match status" value="1"/>
</dbReference>
<dbReference type="InterPro" id="IPR012902">
    <property type="entry name" value="N_methyl_site"/>
</dbReference>
<dbReference type="PANTHER" id="PTHR30093:SF44">
    <property type="entry name" value="TYPE II SECRETION SYSTEM CORE PROTEIN G"/>
    <property type="match status" value="1"/>
</dbReference>
<keyword evidence="5 6" id="KW-0472">Membrane</keyword>
<keyword evidence="3 6" id="KW-0812">Transmembrane</keyword>
<dbReference type="InterPro" id="IPR045584">
    <property type="entry name" value="Pilin-like"/>
</dbReference>
<dbReference type="InterPro" id="IPR000983">
    <property type="entry name" value="Bac_GSPG_pilin"/>
</dbReference>
<proteinExistence type="predicted"/>
<evidence type="ECO:0000256" key="3">
    <source>
        <dbReference type="ARBA" id="ARBA00022692"/>
    </source>
</evidence>
<dbReference type="PANTHER" id="PTHR30093">
    <property type="entry name" value="GENERAL SECRETION PATHWAY PROTEIN G"/>
    <property type="match status" value="1"/>
</dbReference>
<dbReference type="GO" id="GO:0016020">
    <property type="term" value="C:membrane"/>
    <property type="evidence" value="ECO:0007669"/>
    <property type="project" value="UniProtKB-SubCell"/>
</dbReference>
<dbReference type="AlphaFoldDB" id="G2DC94"/>
<protein>
    <submittedName>
        <fullName evidence="7">Uncharacterized protein</fullName>
    </submittedName>
</protein>
<dbReference type="NCBIfam" id="TIGR02532">
    <property type="entry name" value="IV_pilin_GFxxxE"/>
    <property type="match status" value="1"/>
</dbReference>
<dbReference type="GO" id="GO:0015628">
    <property type="term" value="P:protein secretion by the type II secretion system"/>
    <property type="evidence" value="ECO:0007669"/>
    <property type="project" value="InterPro"/>
</dbReference>
<evidence type="ECO:0000256" key="1">
    <source>
        <dbReference type="ARBA" id="ARBA00004167"/>
    </source>
</evidence>
<dbReference type="GO" id="GO:0043683">
    <property type="term" value="P:type IV pilus assembly"/>
    <property type="evidence" value="ECO:0007669"/>
    <property type="project" value="InterPro"/>
</dbReference>
<gene>
    <name evidence="7" type="ORF">Rifp1Sym_az00190</name>
</gene>
<reference evidence="7" key="1">
    <citation type="journal article" date="2011" name="ISME J.">
        <title>The endosymbionts of the deep-sea tubeworms Riftia pachyptila and Tevnia jerichonana share an identical physiology as revealed by proteogenomic analyses.</title>
        <authorList>
            <person name="Gardebrecht A."/>
            <person name="Markert S."/>
            <person name="Felbeck H."/>
            <person name="Thuermer A."/>
            <person name="Albrecht D."/>
            <person name="Wollherr A."/>
            <person name="Kabisch J."/>
            <person name="Lehmann R."/>
            <person name="Daniel R."/>
            <person name="Liesegang H."/>
            <person name="Hecker M."/>
            <person name="Sievert S.M."/>
            <person name="Schweder T."/>
        </authorList>
    </citation>
    <scope>NUCLEOTIDE SEQUENCE [LARGE SCALE GENOMIC DNA]</scope>
</reference>
<dbReference type="PRINTS" id="PR00813">
    <property type="entry name" value="BCTERIALGSPG"/>
</dbReference>
<name>G2DC94_9GAMM</name>
<dbReference type="Proteomes" id="UP000004491">
    <property type="component" value="Unassembled WGS sequence"/>
</dbReference>
<evidence type="ECO:0000313" key="7">
    <source>
        <dbReference type="EMBL" id="EGV51763.1"/>
    </source>
</evidence>
<feature type="transmembrane region" description="Helical" evidence="6">
    <location>
        <begin position="20"/>
        <end position="41"/>
    </location>
</feature>
<comment type="subcellular location">
    <subcellularLocation>
        <location evidence="1">Membrane</location>
        <topology evidence="1">Single-pass membrane protein</topology>
    </subcellularLocation>
</comment>
<dbReference type="PATRIC" id="fig|1048808.3.peg.1217"/>
<dbReference type="Pfam" id="PF07963">
    <property type="entry name" value="N_methyl"/>
    <property type="match status" value="1"/>
</dbReference>
<dbReference type="GO" id="GO:0015627">
    <property type="term" value="C:type II protein secretion system complex"/>
    <property type="evidence" value="ECO:0007669"/>
    <property type="project" value="InterPro"/>
</dbReference>